<dbReference type="AlphaFoldDB" id="A0A0E3K282"/>
<dbReference type="PANTHER" id="PTHR30328:SF54">
    <property type="entry name" value="HTH-TYPE TRANSCRIPTIONAL REPRESSOR SCO4008"/>
    <property type="match status" value="1"/>
</dbReference>
<dbReference type="Gene3D" id="1.10.357.10">
    <property type="entry name" value="Tetracycline Repressor, domain 2"/>
    <property type="match status" value="1"/>
</dbReference>
<keyword evidence="2 4" id="KW-0238">DNA-binding</keyword>
<gene>
    <name evidence="6" type="ORF">CSCA_3430</name>
</gene>
<dbReference type="KEGG" id="csq:CSCA_3430"/>
<feature type="domain" description="HTH tetR-type" evidence="5">
    <location>
        <begin position="12"/>
        <end position="72"/>
    </location>
</feature>
<name>A0A0E3K282_CLOSL</name>
<dbReference type="InterPro" id="IPR050109">
    <property type="entry name" value="HTH-type_TetR-like_transc_reg"/>
</dbReference>
<evidence type="ECO:0000259" key="5">
    <source>
        <dbReference type="PROSITE" id="PS50977"/>
    </source>
</evidence>
<dbReference type="GO" id="GO:0003677">
    <property type="term" value="F:DNA binding"/>
    <property type="evidence" value="ECO:0007669"/>
    <property type="project" value="UniProtKB-UniRule"/>
</dbReference>
<proteinExistence type="predicted"/>
<accession>A0A0E3K282</accession>
<keyword evidence="7" id="KW-1185">Reference proteome</keyword>
<evidence type="ECO:0000256" key="2">
    <source>
        <dbReference type="ARBA" id="ARBA00023125"/>
    </source>
</evidence>
<dbReference type="Gene3D" id="1.10.10.60">
    <property type="entry name" value="Homeodomain-like"/>
    <property type="match status" value="1"/>
</dbReference>
<dbReference type="HOGENOM" id="CLU_069356_12_1_9"/>
<sequence>MDNISRKEREKLARESDIINAAEKIITSIGYSKVSMEEIAKEAQFSRKTLYQYFTDKEDLFFSVLIRGFRQLLHYCMEGAKKGTTGFEKFKNLAFAYYRFYQDFPVIIELMNYVGYIKSRNINKDKHEEFNNLSNLIASEIENVITEGQKDDSIRSDLDSSYLAHSGQIMLTGFFSIISNSGKTFTNHFSLDQDDFINFNIDLLCDAFRIKK</sequence>
<dbReference type="SUPFAM" id="SSF46689">
    <property type="entry name" value="Homeodomain-like"/>
    <property type="match status" value="1"/>
</dbReference>
<evidence type="ECO:0000256" key="4">
    <source>
        <dbReference type="PROSITE-ProRule" id="PRU00335"/>
    </source>
</evidence>
<evidence type="ECO:0000256" key="1">
    <source>
        <dbReference type="ARBA" id="ARBA00023015"/>
    </source>
</evidence>
<dbReference type="SUPFAM" id="SSF48498">
    <property type="entry name" value="Tetracyclin repressor-like, C-terminal domain"/>
    <property type="match status" value="1"/>
</dbReference>
<protein>
    <submittedName>
        <fullName evidence="6">Transcriptional regulator, TetR family</fullName>
    </submittedName>
</protein>
<dbReference type="PRINTS" id="PR00455">
    <property type="entry name" value="HTHTETR"/>
</dbReference>
<dbReference type="STRING" id="1548.CSCA_3430"/>
<evidence type="ECO:0000313" key="6">
    <source>
        <dbReference type="EMBL" id="AKA70555.1"/>
    </source>
</evidence>
<dbReference type="EMBL" id="CP009933">
    <property type="protein sequence ID" value="AKA70555.1"/>
    <property type="molecule type" value="Genomic_DNA"/>
</dbReference>
<dbReference type="PROSITE" id="PS50977">
    <property type="entry name" value="HTH_TETR_2"/>
    <property type="match status" value="1"/>
</dbReference>
<dbReference type="InterPro" id="IPR001647">
    <property type="entry name" value="HTH_TetR"/>
</dbReference>
<reference evidence="6 7" key="1">
    <citation type="journal article" date="2015" name="J. Biotechnol.">
        <title>Complete genome sequence of a malodorant-producing acetogen, Clostridium scatologenes ATCC 25775(T).</title>
        <authorList>
            <person name="Zhu Z."/>
            <person name="Guo T."/>
            <person name="Zheng H."/>
            <person name="Song T."/>
            <person name="Ouyang P."/>
            <person name="Xie J."/>
        </authorList>
    </citation>
    <scope>NUCLEOTIDE SEQUENCE [LARGE SCALE GENOMIC DNA]</scope>
    <source>
        <strain evidence="6 7">ATCC 25775</strain>
    </source>
</reference>
<feature type="DNA-binding region" description="H-T-H motif" evidence="4">
    <location>
        <begin position="35"/>
        <end position="54"/>
    </location>
</feature>
<dbReference type="Proteomes" id="UP000033115">
    <property type="component" value="Chromosome"/>
</dbReference>
<evidence type="ECO:0000256" key="3">
    <source>
        <dbReference type="ARBA" id="ARBA00023163"/>
    </source>
</evidence>
<keyword evidence="1" id="KW-0805">Transcription regulation</keyword>
<dbReference type="InterPro" id="IPR036271">
    <property type="entry name" value="Tet_transcr_reg_TetR-rel_C_sf"/>
</dbReference>
<dbReference type="FunFam" id="1.10.10.60:FF:000141">
    <property type="entry name" value="TetR family transcriptional regulator"/>
    <property type="match status" value="1"/>
</dbReference>
<dbReference type="InterPro" id="IPR009057">
    <property type="entry name" value="Homeodomain-like_sf"/>
</dbReference>
<evidence type="ECO:0000313" key="7">
    <source>
        <dbReference type="Proteomes" id="UP000033115"/>
    </source>
</evidence>
<keyword evidence="3" id="KW-0804">Transcription</keyword>
<dbReference type="Pfam" id="PF00440">
    <property type="entry name" value="TetR_N"/>
    <property type="match status" value="1"/>
</dbReference>
<dbReference type="GO" id="GO:0045892">
    <property type="term" value="P:negative regulation of DNA-templated transcription"/>
    <property type="evidence" value="ECO:0007669"/>
    <property type="project" value="UniProtKB-ARBA"/>
</dbReference>
<dbReference type="PANTHER" id="PTHR30328">
    <property type="entry name" value="TRANSCRIPTIONAL REPRESSOR"/>
    <property type="match status" value="1"/>
</dbReference>
<dbReference type="RefSeq" id="WP_029160373.1">
    <property type="nucleotide sequence ID" value="NZ_CP009933.1"/>
</dbReference>
<organism evidence="6 7">
    <name type="scientific">Clostridium scatologenes</name>
    <dbReference type="NCBI Taxonomy" id="1548"/>
    <lineage>
        <taxon>Bacteria</taxon>
        <taxon>Bacillati</taxon>
        <taxon>Bacillota</taxon>
        <taxon>Clostridia</taxon>
        <taxon>Eubacteriales</taxon>
        <taxon>Clostridiaceae</taxon>
        <taxon>Clostridium</taxon>
    </lineage>
</organism>